<name>A0A409YF91_9AGAR</name>
<comment type="caution">
    <text evidence="1">The sequence shown here is derived from an EMBL/GenBank/DDBJ whole genome shotgun (WGS) entry which is preliminary data.</text>
</comment>
<keyword evidence="2" id="KW-1185">Reference proteome</keyword>
<evidence type="ECO:0000313" key="1">
    <source>
        <dbReference type="EMBL" id="PPR01651.1"/>
    </source>
</evidence>
<accession>A0A409YF91</accession>
<dbReference type="EMBL" id="NHYE01000917">
    <property type="protein sequence ID" value="PPR01651.1"/>
    <property type="molecule type" value="Genomic_DNA"/>
</dbReference>
<gene>
    <name evidence="1" type="ORF">CVT26_013112</name>
</gene>
<reference evidence="1 2" key="1">
    <citation type="journal article" date="2018" name="Evol. Lett.">
        <title>Horizontal gene cluster transfer increased hallucinogenic mushroom diversity.</title>
        <authorList>
            <person name="Reynolds H.T."/>
            <person name="Vijayakumar V."/>
            <person name="Gluck-Thaler E."/>
            <person name="Korotkin H.B."/>
            <person name="Matheny P.B."/>
            <person name="Slot J.C."/>
        </authorList>
    </citation>
    <scope>NUCLEOTIDE SEQUENCE [LARGE SCALE GENOMIC DNA]</scope>
    <source>
        <strain evidence="1 2">SRW20</strain>
    </source>
</reference>
<sequence length="155" mass="16896">MVSFKFQVYGGPGKYRGFSGFELCAIIYAAGMLTANLDVCANEWGAYTHSDTPKLGASSFKLHRHPSSPPGNLLTMSSYPLPSSFPCPHVSASPLHVHVHPPSAILHPTSNLPHLSLPGYSRLCMTRSRNDVLSSMLYVPLESNSFLEDSGWMES</sequence>
<proteinExistence type="predicted"/>
<dbReference type="Proteomes" id="UP000284706">
    <property type="component" value="Unassembled WGS sequence"/>
</dbReference>
<dbReference type="AlphaFoldDB" id="A0A409YF91"/>
<organism evidence="1 2">
    <name type="scientific">Gymnopilus dilepis</name>
    <dbReference type="NCBI Taxonomy" id="231916"/>
    <lineage>
        <taxon>Eukaryota</taxon>
        <taxon>Fungi</taxon>
        <taxon>Dikarya</taxon>
        <taxon>Basidiomycota</taxon>
        <taxon>Agaricomycotina</taxon>
        <taxon>Agaricomycetes</taxon>
        <taxon>Agaricomycetidae</taxon>
        <taxon>Agaricales</taxon>
        <taxon>Agaricineae</taxon>
        <taxon>Hymenogastraceae</taxon>
        <taxon>Gymnopilus</taxon>
    </lineage>
</organism>
<protein>
    <submittedName>
        <fullName evidence="1">Uncharacterized protein</fullName>
    </submittedName>
</protein>
<evidence type="ECO:0000313" key="2">
    <source>
        <dbReference type="Proteomes" id="UP000284706"/>
    </source>
</evidence>
<dbReference type="InParanoid" id="A0A409YF91"/>